<dbReference type="CDD" id="cd07257">
    <property type="entry name" value="THT_oxygenase_C"/>
    <property type="match status" value="1"/>
</dbReference>
<reference evidence="4" key="1">
    <citation type="journal article" date="2020" name="Stud. Mycol.">
        <title>101 Dothideomycetes genomes: a test case for predicting lifestyles and emergence of pathogens.</title>
        <authorList>
            <person name="Haridas S."/>
            <person name="Albert R."/>
            <person name="Binder M."/>
            <person name="Bloem J."/>
            <person name="Labutti K."/>
            <person name="Salamov A."/>
            <person name="Andreopoulos B."/>
            <person name="Baker S."/>
            <person name="Barry K."/>
            <person name="Bills G."/>
            <person name="Bluhm B."/>
            <person name="Cannon C."/>
            <person name="Castanera R."/>
            <person name="Culley D."/>
            <person name="Daum C."/>
            <person name="Ezra D."/>
            <person name="Gonzalez J."/>
            <person name="Henrissat B."/>
            <person name="Kuo A."/>
            <person name="Liang C."/>
            <person name="Lipzen A."/>
            <person name="Lutzoni F."/>
            <person name="Magnuson J."/>
            <person name="Mondo S."/>
            <person name="Nolan M."/>
            <person name="Ohm R."/>
            <person name="Pangilinan J."/>
            <person name="Park H.-J."/>
            <person name="Ramirez L."/>
            <person name="Alfaro M."/>
            <person name="Sun H."/>
            <person name="Tritt A."/>
            <person name="Yoshinaga Y."/>
            <person name="Zwiers L.-H."/>
            <person name="Turgeon B."/>
            <person name="Goodwin S."/>
            <person name="Spatafora J."/>
            <person name="Crous P."/>
            <person name="Grigoriev I."/>
        </authorList>
    </citation>
    <scope>NUCLEOTIDE SEQUENCE</scope>
    <source>
        <strain evidence="4">CBS 116005</strain>
    </source>
</reference>
<gene>
    <name evidence="4" type="ORF">EJ03DRAFT_295102</name>
</gene>
<dbReference type="AlphaFoldDB" id="A0A6G1L5Z0"/>
<dbReference type="InterPro" id="IPR004360">
    <property type="entry name" value="Glyas_Fos-R_dOase_dom"/>
</dbReference>
<dbReference type="PANTHER" id="PTHR43048">
    <property type="entry name" value="METHYLMALONYL-COA EPIMERASE"/>
    <property type="match status" value="1"/>
</dbReference>
<dbReference type="OrthoDB" id="3360610at2759"/>
<dbReference type="CDD" id="cd07267">
    <property type="entry name" value="THT_Oxygenase_N"/>
    <property type="match status" value="1"/>
</dbReference>
<protein>
    <submittedName>
        <fullName evidence="4">Trihydroxytoluene oxygenase</fullName>
    </submittedName>
</protein>
<accession>A0A6G1L5Z0</accession>
<name>A0A6G1L5Z0_9PEZI</name>
<dbReference type="Gene3D" id="3.10.180.10">
    <property type="entry name" value="2,3-Dihydroxybiphenyl 1,2-Dioxygenase, domain 1"/>
    <property type="match status" value="2"/>
</dbReference>
<evidence type="ECO:0000259" key="3">
    <source>
        <dbReference type="PROSITE" id="PS51819"/>
    </source>
</evidence>
<dbReference type="GO" id="GO:0004493">
    <property type="term" value="F:methylmalonyl-CoA epimerase activity"/>
    <property type="evidence" value="ECO:0007669"/>
    <property type="project" value="TreeGrafter"/>
</dbReference>
<dbReference type="EMBL" id="ML995846">
    <property type="protein sequence ID" value="KAF2768265.1"/>
    <property type="molecule type" value="Genomic_DNA"/>
</dbReference>
<dbReference type="InterPro" id="IPR051785">
    <property type="entry name" value="MMCE/EMCE_epimerase"/>
</dbReference>
<dbReference type="InterPro" id="IPR029068">
    <property type="entry name" value="Glyas_Bleomycin-R_OHBP_Dase"/>
</dbReference>
<organism evidence="4 5">
    <name type="scientific">Teratosphaeria nubilosa</name>
    <dbReference type="NCBI Taxonomy" id="161662"/>
    <lineage>
        <taxon>Eukaryota</taxon>
        <taxon>Fungi</taxon>
        <taxon>Dikarya</taxon>
        <taxon>Ascomycota</taxon>
        <taxon>Pezizomycotina</taxon>
        <taxon>Dothideomycetes</taxon>
        <taxon>Dothideomycetidae</taxon>
        <taxon>Mycosphaerellales</taxon>
        <taxon>Teratosphaeriaceae</taxon>
        <taxon>Teratosphaeria</taxon>
    </lineage>
</organism>
<dbReference type="PROSITE" id="PS51819">
    <property type="entry name" value="VOC"/>
    <property type="match status" value="2"/>
</dbReference>
<feature type="domain" description="VOC" evidence="3">
    <location>
        <begin position="240"/>
        <end position="375"/>
    </location>
</feature>
<dbReference type="Pfam" id="PF00903">
    <property type="entry name" value="Glyoxalase"/>
    <property type="match status" value="1"/>
</dbReference>
<dbReference type="PANTHER" id="PTHR43048:SF3">
    <property type="entry name" value="METHYLMALONYL-COA EPIMERASE, MITOCHONDRIAL"/>
    <property type="match status" value="1"/>
</dbReference>
<evidence type="ECO:0000313" key="4">
    <source>
        <dbReference type="EMBL" id="KAF2768265.1"/>
    </source>
</evidence>
<proteinExistence type="predicted"/>
<feature type="compositionally biased region" description="Polar residues" evidence="2">
    <location>
        <begin position="34"/>
        <end position="43"/>
    </location>
</feature>
<evidence type="ECO:0000256" key="1">
    <source>
        <dbReference type="ARBA" id="ARBA00022723"/>
    </source>
</evidence>
<dbReference type="Proteomes" id="UP000799436">
    <property type="component" value="Unassembled WGS sequence"/>
</dbReference>
<dbReference type="GO" id="GO:0005739">
    <property type="term" value="C:mitochondrion"/>
    <property type="evidence" value="ECO:0007669"/>
    <property type="project" value="TreeGrafter"/>
</dbReference>
<feature type="domain" description="VOC" evidence="3">
    <location>
        <begin position="88"/>
        <end position="197"/>
    </location>
</feature>
<keyword evidence="5" id="KW-1185">Reference proteome</keyword>
<evidence type="ECO:0000256" key="2">
    <source>
        <dbReference type="SAM" id="MobiDB-lite"/>
    </source>
</evidence>
<dbReference type="InterPro" id="IPR037523">
    <property type="entry name" value="VOC_core"/>
</dbReference>
<dbReference type="FunFam" id="3.10.180.10:FF:000039">
    <property type="entry name" value="Trihydroxytoluene oxygenase (AFU_orthologue AFUA_8G02470)"/>
    <property type="match status" value="1"/>
</dbReference>
<evidence type="ECO:0000313" key="5">
    <source>
        <dbReference type="Proteomes" id="UP000799436"/>
    </source>
</evidence>
<feature type="region of interest" description="Disordered" evidence="2">
    <location>
        <begin position="1"/>
        <end position="46"/>
    </location>
</feature>
<dbReference type="GO" id="GO:0046872">
    <property type="term" value="F:metal ion binding"/>
    <property type="evidence" value="ECO:0007669"/>
    <property type="project" value="UniProtKB-KW"/>
</dbReference>
<dbReference type="FunFam" id="3.10.180.10:FF:000034">
    <property type="entry name" value="Glyoxalase/Bleomycin resistance protein/Dihydroxybiphenyl dioxygenase"/>
    <property type="match status" value="1"/>
</dbReference>
<sequence>MSPPAANTVGETNDSHISPAIGSAQQWDQDRPVTLSSNGTITTPDGIVKPNIGRSIDDVEALGSDSEPLTSWQKRNNIDTAKQVKLVKLAHMRYQHPDLDTITTFLKDFGMHVAQKSADGTKIWFRGYGPDQYVYYAQKGEKKFLGGAFEVESMAELEKASQIPGASHIMEMTDAPGGGHIVTLTDPEGFKMNLIYGQSPAEPAPEVFWPARQVLYNNETDKPRVRAFNRYTPGPAAVHKLGHYGLCVRDFDAQLEWYTTNFNFAPTDFLYVPVVDENSNGIDRAARKDVGVFAHVDRGDQPVDHHTFFMTSNATSHVHHCSFEVHDYDTQHLGHQWLAKKRYKSVWGIGRHILGSQIFDYWWDTTGNMVEHYADGDLVNEDTPIGWSNAGDEALAVWGPEVPKWFLE</sequence>
<keyword evidence="1" id="KW-0479">Metal-binding</keyword>
<dbReference type="SUPFAM" id="SSF54593">
    <property type="entry name" value="Glyoxalase/Bleomycin resistance protein/Dihydroxybiphenyl dioxygenase"/>
    <property type="match status" value="1"/>
</dbReference>
<dbReference type="GO" id="GO:0046491">
    <property type="term" value="P:L-methylmalonyl-CoA metabolic process"/>
    <property type="evidence" value="ECO:0007669"/>
    <property type="project" value="TreeGrafter"/>
</dbReference>